<dbReference type="PANTHER" id="PTHR34817:SF2">
    <property type="entry name" value="NUCLEOTIDYLTRANSFERASE"/>
    <property type="match status" value="1"/>
</dbReference>
<dbReference type="Pfam" id="PF10127">
    <property type="entry name" value="RlaP"/>
    <property type="match status" value="1"/>
</dbReference>
<dbReference type="PANTHER" id="PTHR34817">
    <property type="entry name" value="NUCLEOTIDYLTRANSFERASE"/>
    <property type="match status" value="1"/>
</dbReference>
<evidence type="ECO:0000313" key="1">
    <source>
        <dbReference type="EMBL" id="PZD92953.1"/>
    </source>
</evidence>
<keyword evidence="1" id="KW-0808">Transferase</keyword>
<dbReference type="Proteomes" id="UP000249522">
    <property type="component" value="Unassembled WGS sequence"/>
</dbReference>
<comment type="caution">
    <text evidence="1">The sequence shown here is derived from an EMBL/GenBank/DDBJ whole genome shotgun (WGS) entry which is preliminary data.</text>
</comment>
<dbReference type="InterPro" id="IPR018775">
    <property type="entry name" value="RlaP"/>
</dbReference>
<proteinExistence type="predicted"/>
<keyword evidence="2" id="KW-1185">Reference proteome</keyword>
<organism evidence="1 2">
    <name type="scientific">Paenibacillus sambharensis</name>
    <dbReference type="NCBI Taxonomy" id="1803190"/>
    <lineage>
        <taxon>Bacteria</taxon>
        <taxon>Bacillati</taxon>
        <taxon>Bacillota</taxon>
        <taxon>Bacilli</taxon>
        <taxon>Bacillales</taxon>
        <taxon>Paenibacillaceae</taxon>
        <taxon>Paenibacillus</taxon>
    </lineage>
</organism>
<dbReference type="EMBL" id="QKRB01000062">
    <property type="protein sequence ID" value="PZD92953.1"/>
    <property type="molecule type" value="Genomic_DNA"/>
</dbReference>
<name>A0A2W1L1M0_9BACL</name>
<dbReference type="AlphaFoldDB" id="A0A2W1L1M0"/>
<accession>A0A2W1L1M0</accession>
<gene>
    <name evidence="1" type="ORF">DNH61_25465</name>
</gene>
<dbReference type="GO" id="GO:0016740">
    <property type="term" value="F:transferase activity"/>
    <property type="evidence" value="ECO:0007669"/>
    <property type="project" value="UniProtKB-KW"/>
</dbReference>
<protein>
    <submittedName>
        <fullName evidence="1">Nucleotidyltransferase domain-containing protein</fullName>
    </submittedName>
</protein>
<dbReference type="OrthoDB" id="9796845at2"/>
<sequence length="272" mass="32182">MNNMPHIEKPENFHTIIQQELRRIEEEERVRILYACESGSRAWGFPSQDSDYDVRFLYIRPVEWYLSIFDKRDVIEKPVSGMLDINGWDLRKALNLFRKSNPPLLEWLQSPIIYEENYRTAGLIRAISPLTFSPKSCMYHYLHMARGNFRDYLQGERVRAKKYFYVIRPLLACCWIEQFNDMPPMSFDVLVEQLVPERSGLRDEIDALLVRKKAGEELDDGPRLPYIHQFIEEKIQHFEQAAAQLPAGQPVQDEQLDELFRETLREAWAVDV</sequence>
<reference evidence="1 2" key="1">
    <citation type="submission" date="2018-06" db="EMBL/GenBank/DDBJ databases">
        <title>Paenibacillus imtechensis sp. nov.</title>
        <authorList>
            <person name="Pinnaka A.K."/>
            <person name="Singh H."/>
            <person name="Kaur M."/>
        </authorList>
    </citation>
    <scope>NUCLEOTIDE SEQUENCE [LARGE SCALE GENOMIC DNA]</scope>
    <source>
        <strain evidence="1 2">SMB1</strain>
    </source>
</reference>
<evidence type="ECO:0000313" key="2">
    <source>
        <dbReference type="Proteomes" id="UP000249522"/>
    </source>
</evidence>